<evidence type="ECO:0000313" key="2">
    <source>
        <dbReference type="Proteomes" id="UP001066276"/>
    </source>
</evidence>
<reference evidence="1" key="1">
    <citation type="journal article" date="2022" name="bioRxiv">
        <title>Sequencing and chromosome-scale assembly of the giantPleurodeles waltlgenome.</title>
        <authorList>
            <person name="Brown T."/>
            <person name="Elewa A."/>
            <person name="Iarovenko S."/>
            <person name="Subramanian E."/>
            <person name="Araus A.J."/>
            <person name="Petzold A."/>
            <person name="Susuki M."/>
            <person name="Suzuki K.-i.T."/>
            <person name="Hayashi T."/>
            <person name="Toyoda A."/>
            <person name="Oliveira C."/>
            <person name="Osipova E."/>
            <person name="Leigh N.D."/>
            <person name="Simon A."/>
            <person name="Yun M.H."/>
        </authorList>
    </citation>
    <scope>NUCLEOTIDE SEQUENCE</scope>
    <source>
        <strain evidence="1">20211129_DDA</strain>
        <tissue evidence="1">Liver</tissue>
    </source>
</reference>
<proteinExistence type="predicted"/>
<name>A0AAV7LIH4_PLEWA</name>
<sequence length="102" mass="11462">MSAVGAASLRDDAKGVACPETTVRTRPAVIGSLRKHHQGPDEVRRAAVDWARWRWSGAGPLLNLQAYQWLYAHTIYFVASLRGHLLHEKTFIELSKLKLIKT</sequence>
<evidence type="ECO:0000313" key="1">
    <source>
        <dbReference type="EMBL" id="KAJ1090863.1"/>
    </source>
</evidence>
<organism evidence="1 2">
    <name type="scientific">Pleurodeles waltl</name>
    <name type="common">Iberian ribbed newt</name>
    <dbReference type="NCBI Taxonomy" id="8319"/>
    <lineage>
        <taxon>Eukaryota</taxon>
        <taxon>Metazoa</taxon>
        <taxon>Chordata</taxon>
        <taxon>Craniata</taxon>
        <taxon>Vertebrata</taxon>
        <taxon>Euteleostomi</taxon>
        <taxon>Amphibia</taxon>
        <taxon>Batrachia</taxon>
        <taxon>Caudata</taxon>
        <taxon>Salamandroidea</taxon>
        <taxon>Salamandridae</taxon>
        <taxon>Pleurodelinae</taxon>
        <taxon>Pleurodeles</taxon>
    </lineage>
</organism>
<dbReference type="Proteomes" id="UP001066276">
    <property type="component" value="Chromosome 11"/>
</dbReference>
<keyword evidence="2" id="KW-1185">Reference proteome</keyword>
<gene>
    <name evidence="1" type="ORF">NDU88_003991</name>
</gene>
<accession>A0AAV7LIH4</accession>
<protein>
    <submittedName>
        <fullName evidence="1">Uncharacterized protein</fullName>
    </submittedName>
</protein>
<comment type="caution">
    <text evidence="1">The sequence shown here is derived from an EMBL/GenBank/DDBJ whole genome shotgun (WGS) entry which is preliminary data.</text>
</comment>
<dbReference type="EMBL" id="JANPWB010000015">
    <property type="protein sequence ID" value="KAJ1090863.1"/>
    <property type="molecule type" value="Genomic_DNA"/>
</dbReference>
<dbReference type="AlphaFoldDB" id="A0AAV7LIH4"/>